<evidence type="ECO:0000256" key="2">
    <source>
        <dbReference type="ARBA" id="ARBA00022771"/>
    </source>
</evidence>
<reference evidence="9" key="1">
    <citation type="journal article" date="2010" name="Science">
        <title>Plasticity of animal genome architecture unmasked by rapid evolution of a pelagic tunicate.</title>
        <authorList>
            <person name="Denoeud F."/>
            <person name="Henriet S."/>
            <person name="Mungpakdee S."/>
            <person name="Aury J.M."/>
            <person name="Da Silva C."/>
            <person name="Brinkmann H."/>
            <person name="Mikhaleva J."/>
            <person name="Olsen L.C."/>
            <person name="Jubin C."/>
            <person name="Canestro C."/>
            <person name="Bouquet J.M."/>
            <person name="Danks G."/>
            <person name="Poulain J."/>
            <person name="Campsteijn C."/>
            <person name="Adamski M."/>
            <person name="Cross I."/>
            <person name="Yadetie F."/>
            <person name="Muffato M."/>
            <person name="Louis A."/>
            <person name="Butcher S."/>
            <person name="Tsagkogeorga G."/>
            <person name="Konrad A."/>
            <person name="Singh S."/>
            <person name="Jensen M.F."/>
            <person name="Cong E.H."/>
            <person name="Eikeseth-Otteraa H."/>
            <person name="Noel B."/>
            <person name="Anthouard V."/>
            <person name="Porcel B.M."/>
            <person name="Kachouri-Lafond R."/>
            <person name="Nishino A."/>
            <person name="Ugolini M."/>
            <person name="Chourrout P."/>
            <person name="Nishida H."/>
            <person name="Aasland R."/>
            <person name="Huzurbazar S."/>
            <person name="Westhof E."/>
            <person name="Delsuc F."/>
            <person name="Lehrach H."/>
            <person name="Reinhardt R."/>
            <person name="Weissenbach J."/>
            <person name="Roy S.W."/>
            <person name="Artiguenave F."/>
            <person name="Postlethwait J.H."/>
            <person name="Manak J.R."/>
            <person name="Thompson E.M."/>
            <person name="Jaillon O."/>
            <person name="Du Pasquier L."/>
            <person name="Boudinot P."/>
            <person name="Liberles D.A."/>
            <person name="Volff J.N."/>
            <person name="Philippe H."/>
            <person name="Lenhard B."/>
            <person name="Roest Crollius H."/>
            <person name="Wincker P."/>
            <person name="Chourrout D."/>
        </authorList>
    </citation>
    <scope>NUCLEOTIDE SEQUENCE [LARGE SCALE GENOMIC DNA]</scope>
</reference>
<dbReference type="InParanoid" id="E4WWI5"/>
<feature type="compositionally biased region" description="Polar residues" evidence="6">
    <location>
        <begin position="332"/>
        <end position="341"/>
    </location>
</feature>
<evidence type="ECO:0000313" key="9">
    <source>
        <dbReference type="EMBL" id="CBY21489.1"/>
    </source>
</evidence>
<proteinExistence type="predicted"/>
<dbReference type="SMART" id="SM00717">
    <property type="entry name" value="SANT"/>
    <property type="match status" value="1"/>
</dbReference>
<dbReference type="PANTHER" id="PTHR10865:SF28">
    <property type="entry name" value="ELM2 DOMAIN-CONTAINING PROTEIN"/>
    <property type="match status" value="1"/>
</dbReference>
<dbReference type="InterPro" id="IPR009057">
    <property type="entry name" value="Homeodomain-like_sf"/>
</dbReference>
<dbReference type="OrthoDB" id="5916873at2759"/>
<dbReference type="PANTHER" id="PTHR10865">
    <property type="entry name" value="METASTASIS-ASSOCIATED PROTEIN AND MESODERM INDUCTION EARLY RESPONSE PROTEIN"/>
    <property type="match status" value="1"/>
</dbReference>
<keyword evidence="5" id="KW-0539">Nucleus</keyword>
<keyword evidence="4" id="KW-0238">DNA-binding</keyword>
<feature type="region of interest" description="Disordered" evidence="6">
    <location>
        <begin position="177"/>
        <end position="206"/>
    </location>
</feature>
<dbReference type="GO" id="GO:0005654">
    <property type="term" value="C:nucleoplasm"/>
    <property type="evidence" value="ECO:0007669"/>
    <property type="project" value="TreeGrafter"/>
</dbReference>
<keyword evidence="2" id="KW-0863">Zinc-finger</keyword>
<dbReference type="InterPro" id="IPR000949">
    <property type="entry name" value="ELM2_dom"/>
</dbReference>
<dbReference type="Gene3D" id="1.10.10.60">
    <property type="entry name" value="Homeodomain-like"/>
    <property type="match status" value="1"/>
</dbReference>
<keyword evidence="1" id="KW-0479">Metal-binding</keyword>
<organism evidence="9">
    <name type="scientific">Oikopleura dioica</name>
    <name type="common">Tunicate</name>
    <dbReference type="NCBI Taxonomy" id="34765"/>
    <lineage>
        <taxon>Eukaryota</taxon>
        <taxon>Metazoa</taxon>
        <taxon>Chordata</taxon>
        <taxon>Tunicata</taxon>
        <taxon>Appendicularia</taxon>
        <taxon>Copelata</taxon>
        <taxon>Oikopleuridae</taxon>
        <taxon>Oikopleura</taxon>
    </lineage>
</organism>
<dbReference type="GO" id="GO:0042826">
    <property type="term" value="F:histone deacetylase binding"/>
    <property type="evidence" value="ECO:0007669"/>
    <property type="project" value="TreeGrafter"/>
</dbReference>
<dbReference type="GO" id="GO:0008270">
    <property type="term" value="F:zinc ion binding"/>
    <property type="evidence" value="ECO:0007669"/>
    <property type="project" value="UniProtKB-KW"/>
</dbReference>
<evidence type="ECO:0000256" key="1">
    <source>
        <dbReference type="ARBA" id="ARBA00022723"/>
    </source>
</evidence>
<dbReference type="FunCoup" id="E4WWI5">
    <property type="interactions" value="46"/>
</dbReference>
<feature type="compositionally biased region" description="Basic and acidic residues" evidence="6">
    <location>
        <begin position="75"/>
        <end position="90"/>
    </location>
</feature>
<evidence type="ECO:0008006" key="11">
    <source>
        <dbReference type="Google" id="ProtNLM"/>
    </source>
</evidence>
<feature type="compositionally biased region" description="Acidic residues" evidence="6">
    <location>
        <begin position="15"/>
        <end position="32"/>
    </location>
</feature>
<name>E4WWI5_OIKDI</name>
<feature type="compositionally biased region" description="Polar residues" evidence="6">
    <location>
        <begin position="349"/>
        <end position="373"/>
    </location>
</feature>
<feature type="compositionally biased region" description="Polar residues" evidence="6">
    <location>
        <begin position="91"/>
        <end position="103"/>
    </location>
</feature>
<evidence type="ECO:0000256" key="3">
    <source>
        <dbReference type="ARBA" id="ARBA00022833"/>
    </source>
</evidence>
<dbReference type="PROSITE" id="PS51293">
    <property type="entry name" value="SANT"/>
    <property type="match status" value="1"/>
</dbReference>
<evidence type="ECO:0000256" key="6">
    <source>
        <dbReference type="SAM" id="MobiDB-lite"/>
    </source>
</evidence>
<sequence length="373" mass="42527">MSSGISQNSTKDDYNPDADYESDSADEEDMDKDELTKEEIEDEKNDLLNEADIPLEELMKMYQVPQDAATNESEAEVKKEAGFSEEREHSSALTTIMNASSLDEGTDEEDADYQPRLKMNSQKYVYHEPRIGDQYQVDAANIPEANKSGNTYENVNLETVIWKPSEEDPLVFYKKLQSSSKKRKRKEPQTECLSANHKRPAPSAASDNEEALFDLFCTNYKIPLAIKRVQHRQSQRNPKHQKWTAEEISSFEVGLATKGKNFYKIREEFLPKKDVKDLVLQYYYWKKSPQYDAFSAKTRAKRNGNSTNYMQKLIDELETKRPRRNGPKDANDASSTNSNGIAKSEPSEDSTAATKVMTLQLNGSTNTWSVSED</sequence>
<dbReference type="FunFam" id="1.10.10.60:FF:000012">
    <property type="entry name" value="Metastasis-associated 1 family, member 3"/>
    <property type="match status" value="1"/>
</dbReference>
<feature type="region of interest" description="Disordered" evidence="6">
    <location>
        <begin position="316"/>
        <end position="373"/>
    </location>
</feature>
<feature type="domain" description="ELM2" evidence="7">
    <location>
        <begin position="127"/>
        <end position="233"/>
    </location>
</feature>
<evidence type="ECO:0000256" key="5">
    <source>
        <dbReference type="ARBA" id="ARBA00023242"/>
    </source>
</evidence>
<protein>
    <recommendedName>
        <fullName evidence="11">SANT domain-containing protein</fullName>
    </recommendedName>
</protein>
<accession>E4WWI5</accession>
<dbReference type="InterPro" id="IPR040138">
    <property type="entry name" value="MIER/MTA"/>
</dbReference>
<evidence type="ECO:0000256" key="4">
    <source>
        <dbReference type="ARBA" id="ARBA00023125"/>
    </source>
</evidence>
<evidence type="ECO:0000259" key="8">
    <source>
        <dbReference type="PROSITE" id="PS51293"/>
    </source>
</evidence>
<dbReference type="GO" id="GO:0003677">
    <property type="term" value="F:DNA binding"/>
    <property type="evidence" value="ECO:0007669"/>
    <property type="project" value="UniProtKB-KW"/>
</dbReference>
<dbReference type="AlphaFoldDB" id="E4WWI5"/>
<evidence type="ECO:0000313" key="10">
    <source>
        <dbReference type="Proteomes" id="UP000001307"/>
    </source>
</evidence>
<gene>
    <name evidence="9" type="ORF">GSOID_T00009257001</name>
</gene>
<feature type="compositionally biased region" description="Basic and acidic residues" evidence="6">
    <location>
        <begin position="316"/>
        <end position="331"/>
    </location>
</feature>
<keyword evidence="10" id="KW-1185">Reference proteome</keyword>
<dbReference type="GO" id="GO:0003714">
    <property type="term" value="F:transcription corepressor activity"/>
    <property type="evidence" value="ECO:0007669"/>
    <property type="project" value="TreeGrafter"/>
</dbReference>
<dbReference type="InterPro" id="IPR017884">
    <property type="entry name" value="SANT_dom"/>
</dbReference>
<dbReference type="Proteomes" id="UP000001307">
    <property type="component" value="Unassembled WGS sequence"/>
</dbReference>
<evidence type="ECO:0000259" key="7">
    <source>
        <dbReference type="PROSITE" id="PS51156"/>
    </source>
</evidence>
<dbReference type="EMBL" id="FN653017">
    <property type="protein sequence ID" value="CBY21489.1"/>
    <property type="molecule type" value="Genomic_DNA"/>
</dbReference>
<dbReference type="PROSITE" id="PS51156">
    <property type="entry name" value="ELM2"/>
    <property type="match status" value="1"/>
</dbReference>
<feature type="region of interest" description="Disordered" evidence="6">
    <location>
        <begin position="1"/>
        <end position="50"/>
    </location>
</feature>
<feature type="region of interest" description="Disordered" evidence="6">
    <location>
        <begin position="64"/>
        <end position="115"/>
    </location>
</feature>
<dbReference type="SUPFAM" id="SSF46689">
    <property type="entry name" value="Homeodomain-like"/>
    <property type="match status" value="1"/>
</dbReference>
<feature type="domain" description="SANT" evidence="8">
    <location>
        <begin position="242"/>
        <end position="290"/>
    </location>
</feature>
<dbReference type="GO" id="GO:0000122">
    <property type="term" value="P:negative regulation of transcription by RNA polymerase II"/>
    <property type="evidence" value="ECO:0007669"/>
    <property type="project" value="TreeGrafter"/>
</dbReference>
<dbReference type="InterPro" id="IPR001005">
    <property type="entry name" value="SANT/Myb"/>
</dbReference>
<keyword evidence="3" id="KW-0862">Zinc</keyword>